<feature type="transmembrane region" description="Helical" evidence="12">
    <location>
        <begin position="512"/>
        <end position="530"/>
    </location>
</feature>
<comment type="subcellular location">
    <subcellularLocation>
        <location evidence="2">Membrane</location>
        <topology evidence="2">Multi-pass membrane protein</topology>
    </subcellularLocation>
</comment>
<comment type="caution">
    <text evidence="15">The sequence shown here is derived from an EMBL/GenBank/DDBJ whole genome shotgun (WGS) entry which is preliminary data.</text>
</comment>
<dbReference type="PANTHER" id="PTHR13693:SF3">
    <property type="entry name" value="LD36009P"/>
    <property type="match status" value="1"/>
</dbReference>
<dbReference type="SUPFAM" id="SSF81324">
    <property type="entry name" value="Voltage-gated potassium channels"/>
    <property type="match status" value="1"/>
</dbReference>
<sequence>MFNATQEPPVVATKTTAVTPTVRAKSPSKVSSLQEILHAREQGLGIRETAALFAEGLKELAGRGHNLYGRVLLEATDANVKVTYPLEGGERQMIMMASNNYLGLSTHPKCVEAARDAAEKFGVGSGSSPLLVGTYPVTKELEAKLAKFKKTEDACVFSTGYSANVGVISSVVGKHDVVIVDRLAHASMVDGAKLSGANVKVFKHSDAEHLDRVLSRCKNYVTKLVAIEGIYSMDGDIAPVDEILKVCRKHDAMLLVDEAHSTGVLPGGGAAAYFGLEGEIDLIVGTLSKAIGCCGGFVAGKQDLVTYIRYFARSAMFSTAPSPPVMAAASAAVDVMQDEPERCEKLWENCRFMHCELKRMGFRVNDEPSPIIPVIIGSMDAMRQMTLELHRNNICINSVIFPAVAKGSERLRISLTANHTREQLVEALRCLEQAGRNAGMVNGSILPKLPRGRSFLRSRWRTPAGNPRHQPRDPDMALQGSQPANDVPPNFAPWRERLHTIIFEADTPAGKAFDVVLLIAIVVSVTAVILESVSDIRERYGIWLTATEWFFTLLFTVEYILRLLCVHHPRKYATSFFGLVDLVATLPTYLSLVIPGSQSLLVVRTLRLLRIFRVFKLARHLNEAEALLHTIRATRAKITVFLFTIASLTLIMGSMMYLIEGEEHGFDNIPRGIYWAVVTMTTVGYGDIHPQTPAGQALAAVAMIVGYSIIIVPTGIFSAEIARQRGFNTKACPGCGRQGHDIDATFCKFCGTTL</sequence>
<dbReference type="Gene3D" id="1.10.287.70">
    <property type="match status" value="1"/>
</dbReference>
<evidence type="ECO:0000256" key="5">
    <source>
        <dbReference type="ARBA" id="ARBA00022679"/>
    </source>
</evidence>
<evidence type="ECO:0000256" key="7">
    <source>
        <dbReference type="ARBA" id="ARBA00022898"/>
    </source>
</evidence>
<dbReference type="OrthoDB" id="433309at2759"/>
<evidence type="ECO:0000256" key="2">
    <source>
        <dbReference type="ARBA" id="ARBA00004141"/>
    </source>
</evidence>
<dbReference type="GO" id="GO:0030170">
    <property type="term" value="F:pyridoxal phosphate binding"/>
    <property type="evidence" value="ECO:0007669"/>
    <property type="project" value="InterPro"/>
</dbReference>
<comment type="similarity">
    <text evidence="3">Belongs to the class-II pyridoxal-phosphate-dependent aminotransferase family.</text>
</comment>
<accession>A0A9P1BDS0</accession>
<keyword evidence="17" id="KW-1185">Reference proteome</keyword>
<dbReference type="GO" id="GO:0005216">
    <property type="term" value="F:monoatomic ion channel activity"/>
    <property type="evidence" value="ECO:0007669"/>
    <property type="project" value="InterPro"/>
</dbReference>
<dbReference type="Pfam" id="PF00155">
    <property type="entry name" value="Aminotran_1_2"/>
    <property type="match status" value="1"/>
</dbReference>
<dbReference type="InterPro" id="IPR005821">
    <property type="entry name" value="Ion_trans_dom"/>
</dbReference>
<proteinExistence type="inferred from homology"/>
<dbReference type="InterPro" id="IPR015424">
    <property type="entry name" value="PyrdxlP-dep_Trfase"/>
</dbReference>
<dbReference type="EMBL" id="CAMXCT010000001">
    <property type="protein sequence ID" value="CAI3971563.1"/>
    <property type="molecule type" value="Genomic_DNA"/>
</dbReference>
<dbReference type="PROSITE" id="PS00599">
    <property type="entry name" value="AA_TRANSFER_CLASS_2"/>
    <property type="match status" value="1"/>
</dbReference>
<dbReference type="Gene3D" id="3.40.640.10">
    <property type="entry name" value="Type I PLP-dependent aspartate aminotransferase-like (Major domain)"/>
    <property type="match status" value="1"/>
</dbReference>
<evidence type="ECO:0000256" key="6">
    <source>
        <dbReference type="ARBA" id="ARBA00022692"/>
    </source>
</evidence>
<dbReference type="Proteomes" id="UP001152797">
    <property type="component" value="Unassembled WGS sequence"/>
</dbReference>
<keyword evidence="7" id="KW-0663">Pyridoxal phosphate</keyword>
<evidence type="ECO:0000256" key="8">
    <source>
        <dbReference type="ARBA" id="ARBA00022989"/>
    </source>
</evidence>
<comment type="catalytic activity">
    <reaction evidence="10">
        <text>L-serine + hexadecanoyl-CoA + H(+) = 3-oxosphinganine + CO2 + CoA</text>
        <dbReference type="Rhea" id="RHEA:14761"/>
        <dbReference type="ChEBI" id="CHEBI:15378"/>
        <dbReference type="ChEBI" id="CHEBI:16526"/>
        <dbReference type="ChEBI" id="CHEBI:33384"/>
        <dbReference type="ChEBI" id="CHEBI:57287"/>
        <dbReference type="ChEBI" id="CHEBI:57379"/>
        <dbReference type="ChEBI" id="CHEBI:58299"/>
        <dbReference type="EC" id="2.3.1.50"/>
    </reaction>
</comment>
<reference evidence="15" key="1">
    <citation type="submission" date="2022-10" db="EMBL/GenBank/DDBJ databases">
        <authorList>
            <person name="Chen Y."/>
            <person name="Dougan E. K."/>
            <person name="Chan C."/>
            <person name="Rhodes N."/>
            <person name="Thang M."/>
        </authorList>
    </citation>
    <scope>NUCLEOTIDE SEQUENCE</scope>
</reference>
<dbReference type="InterPro" id="IPR015422">
    <property type="entry name" value="PyrdxlP-dep_Trfase_small"/>
</dbReference>
<dbReference type="PRINTS" id="PR00169">
    <property type="entry name" value="KCHANNEL"/>
</dbReference>
<dbReference type="Gene3D" id="3.90.1150.10">
    <property type="entry name" value="Aspartate Aminotransferase, domain 1"/>
    <property type="match status" value="1"/>
</dbReference>
<feature type="region of interest" description="Disordered" evidence="11">
    <location>
        <begin position="460"/>
        <end position="481"/>
    </location>
</feature>
<evidence type="ECO:0000256" key="11">
    <source>
        <dbReference type="SAM" id="MobiDB-lite"/>
    </source>
</evidence>
<dbReference type="EMBL" id="CAMXCT020000001">
    <property type="protein sequence ID" value="CAL1124938.1"/>
    <property type="molecule type" value="Genomic_DNA"/>
</dbReference>
<protein>
    <recommendedName>
        <fullName evidence="4">serine C-palmitoyltransferase</fullName>
        <ecNumber evidence="4">2.3.1.50</ecNumber>
    </recommendedName>
</protein>
<feature type="domain" description="Ion transport" evidence="14">
    <location>
        <begin position="511"/>
        <end position="723"/>
    </location>
</feature>
<feature type="transmembrane region" description="Helical" evidence="12">
    <location>
        <begin position="638"/>
        <end position="659"/>
    </location>
</feature>
<evidence type="ECO:0000259" key="13">
    <source>
        <dbReference type="Pfam" id="PF00155"/>
    </source>
</evidence>
<evidence type="ECO:0000313" key="16">
    <source>
        <dbReference type="EMBL" id="CAL1124938.1"/>
    </source>
</evidence>
<evidence type="ECO:0000259" key="14">
    <source>
        <dbReference type="Pfam" id="PF00520"/>
    </source>
</evidence>
<organism evidence="15">
    <name type="scientific">Cladocopium goreaui</name>
    <dbReference type="NCBI Taxonomy" id="2562237"/>
    <lineage>
        <taxon>Eukaryota</taxon>
        <taxon>Sar</taxon>
        <taxon>Alveolata</taxon>
        <taxon>Dinophyceae</taxon>
        <taxon>Suessiales</taxon>
        <taxon>Symbiodiniaceae</taxon>
        <taxon>Cladocopium</taxon>
    </lineage>
</organism>
<dbReference type="EC" id="2.3.1.50" evidence="4"/>
<feature type="transmembrane region" description="Helical" evidence="12">
    <location>
        <begin position="542"/>
        <end position="564"/>
    </location>
</feature>
<dbReference type="EMBL" id="CAMXCT030000001">
    <property type="protein sequence ID" value="CAL4758875.1"/>
    <property type="molecule type" value="Genomic_DNA"/>
</dbReference>
<evidence type="ECO:0000256" key="12">
    <source>
        <dbReference type="SAM" id="Phobius"/>
    </source>
</evidence>
<evidence type="ECO:0000313" key="17">
    <source>
        <dbReference type="Proteomes" id="UP001152797"/>
    </source>
</evidence>
<dbReference type="PANTHER" id="PTHR13693">
    <property type="entry name" value="CLASS II AMINOTRANSFERASE/8-AMINO-7-OXONONANOATE SYNTHASE"/>
    <property type="match status" value="1"/>
</dbReference>
<gene>
    <name evidence="15" type="ORF">C1SCF055_LOCUS153</name>
</gene>
<dbReference type="InterPro" id="IPR050087">
    <property type="entry name" value="AON_synthase_class-II"/>
</dbReference>
<evidence type="ECO:0000256" key="10">
    <source>
        <dbReference type="ARBA" id="ARBA00048528"/>
    </source>
</evidence>
<evidence type="ECO:0000313" key="15">
    <source>
        <dbReference type="EMBL" id="CAI3971563.1"/>
    </source>
</evidence>
<keyword evidence="9 12" id="KW-0472">Membrane</keyword>
<dbReference type="InterPro" id="IPR015421">
    <property type="entry name" value="PyrdxlP-dep_Trfase_major"/>
</dbReference>
<name>A0A9P1BDS0_9DINO</name>
<dbReference type="GO" id="GO:0016020">
    <property type="term" value="C:membrane"/>
    <property type="evidence" value="ECO:0007669"/>
    <property type="project" value="UniProtKB-SubCell"/>
</dbReference>
<keyword evidence="5" id="KW-0808">Transferase</keyword>
<dbReference type="Pfam" id="PF00520">
    <property type="entry name" value="Ion_trans"/>
    <property type="match status" value="1"/>
</dbReference>
<dbReference type="AlphaFoldDB" id="A0A9P1BDS0"/>
<feature type="transmembrane region" description="Helical" evidence="12">
    <location>
        <begin position="576"/>
        <end position="603"/>
    </location>
</feature>
<keyword evidence="8 12" id="KW-1133">Transmembrane helix</keyword>
<feature type="transmembrane region" description="Helical" evidence="12">
    <location>
        <begin position="697"/>
        <end position="717"/>
    </location>
</feature>
<dbReference type="CDD" id="cd06454">
    <property type="entry name" value="KBL_like"/>
    <property type="match status" value="1"/>
</dbReference>
<feature type="domain" description="Aminotransferase class I/classII large" evidence="13">
    <location>
        <begin position="92"/>
        <end position="429"/>
    </location>
</feature>
<evidence type="ECO:0000256" key="1">
    <source>
        <dbReference type="ARBA" id="ARBA00001933"/>
    </source>
</evidence>
<evidence type="ECO:0000256" key="4">
    <source>
        <dbReference type="ARBA" id="ARBA00013220"/>
    </source>
</evidence>
<evidence type="ECO:0000256" key="3">
    <source>
        <dbReference type="ARBA" id="ARBA00008392"/>
    </source>
</evidence>
<dbReference type="InterPro" id="IPR001917">
    <property type="entry name" value="Aminotrans_II_pyridoxalP_BS"/>
</dbReference>
<reference evidence="16" key="2">
    <citation type="submission" date="2024-04" db="EMBL/GenBank/DDBJ databases">
        <authorList>
            <person name="Chen Y."/>
            <person name="Shah S."/>
            <person name="Dougan E. K."/>
            <person name="Thang M."/>
            <person name="Chan C."/>
        </authorList>
    </citation>
    <scope>NUCLEOTIDE SEQUENCE [LARGE SCALE GENOMIC DNA]</scope>
</reference>
<dbReference type="InterPro" id="IPR004839">
    <property type="entry name" value="Aminotransferase_I/II_large"/>
</dbReference>
<evidence type="ECO:0000256" key="9">
    <source>
        <dbReference type="ARBA" id="ARBA00023136"/>
    </source>
</evidence>
<dbReference type="SUPFAM" id="SSF53383">
    <property type="entry name" value="PLP-dependent transferases"/>
    <property type="match status" value="1"/>
</dbReference>
<comment type="cofactor">
    <cofactor evidence="1">
        <name>pyridoxal 5'-phosphate</name>
        <dbReference type="ChEBI" id="CHEBI:597326"/>
    </cofactor>
</comment>
<dbReference type="GO" id="GO:0004758">
    <property type="term" value="F:serine C-palmitoyltransferase activity"/>
    <property type="evidence" value="ECO:0007669"/>
    <property type="project" value="UniProtKB-EC"/>
</dbReference>
<keyword evidence="6 12" id="KW-0812">Transmembrane</keyword>